<dbReference type="AlphaFoldDB" id="A0A1T4T2X3"/>
<dbReference type="STRING" id="1122192.SAMN02745673_04309"/>
<dbReference type="OrthoDB" id="9810154at2"/>
<proteinExistence type="predicted"/>
<organism evidence="2 3">
    <name type="scientific">Marinactinospora thermotolerans DSM 45154</name>
    <dbReference type="NCBI Taxonomy" id="1122192"/>
    <lineage>
        <taxon>Bacteria</taxon>
        <taxon>Bacillati</taxon>
        <taxon>Actinomycetota</taxon>
        <taxon>Actinomycetes</taxon>
        <taxon>Streptosporangiales</taxon>
        <taxon>Nocardiopsidaceae</taxon>
        <taxon>Marinactinospora</taxon>
    </lineage>
</organism>
<dbReference type="Pfam" id="PF00300">
    <property type="entry name" value="His_Phos_1"/>
    <property type="match status" value="1"/>
</dbReference>
<dbReference type="InterPro" id="IPR051021">
    <property type="entry name" value="Mito_Ser/Thr_phosphatase"/>
</dbReference>
<dbReference type="GO" id="GO:0016787">
    <property type="term" value="F:hydrolase activity"/>
    <property type="evidence" value="ECO:0007669"/>
    <property type="project" value="UniProtKB-KW"/>
</dbReference>
<evidence type="ECO:0000256" key="1">
    <source>
        <dbReference type="ARBA" id="ARBA00022801"/>
    </source>
</evidence>
<dbReference type="SMART" id="SM00855">
    <property type="entry name" value="PGAM"/>
    <property type="match status" value="1"/>
</dbReference>
<dbReference type="Gene3D" id="3.40.50.1240">
    <property type="entry name" value="Phosphoglycerate mutase-like"/>
    <property type="match status" value="1"/>
</dbReference>
<protein>
    <submittedName>
        <fullName evidence="2">Phosphohistidine phosphatase</fullName>
    </submittedName>
</protein>
<dbReference type="CDD" id="cd07067">
    <property type="entry name" value="HP_PGM_like"/>
    <property type="match status" value="1"/>
</dbReference>
<dbReference type="SUPFAM" id="SSF53254">
    <property type="entry name" value="Phosphoglycerate mutase-like"/>
    <property type="match status" value="1"/>
</dbReference>
<evidence type="ECO:0000313" key="3">
    <source>
        <dbReference type="Proteomes" id="UP000190637"/>
    </source>
</evidence>
<dbReference type="EMBL" id="FUWS01000013">
    <property type="protein sequence ID" value="SKA34508.1"/>
    <property type="molecule type" value="Genomic_DNA"/>
</dbReference>
<name>A0A1T4T2X3_9ACTN</name>
<keyword evidence="1" id="KW-0378">Hydrolase</keyword>
<sequence>MNGRLVILRHAQAEPALGGPDADRPLTAVGRSQAEAVGAALAREGLLPDQVICSTARRTRQTWELVARHLAARPETDYSDAAYGAGLDDVFGLINLVDPAVGTLLYVGHNPTAGMLASAFMEEGPVPFPPASVAVVDLEVEWLYAAPGTGTGRILPAVR</sequence>
<gene>
    <name evidence="2" type="ORF">SAMN02745673_04309</name>
</gene>
<dbReference type="PANTHER" id="PTHR20935:SF1">
    <property type="entry name" value="SLL1549 PROTEIN"/>
    <property type="match status" value="1"/>
</dbReference>
<dbReference type="RefSeq" id="WP_078763556.1">
    <property type="nucleotide sequence ID" value="NZ_FUWS01000013.1"/>
</dbReference>
<dbReference type="Proteomes" id="UP000190637">
    <property type="component" value="Unassembled WGS sequence"/>
</dbReference>
<dbReference type="InterPro" id="IPR029033">
    <property type="entry name" value="His_PPase_superfam"/>
</dbReference>
<keyword evidence="3" id="KW-1185">Reference proteome</keyword>
<reference evidence="2 3" key="1">
    <citation type="submission" date="2017-02" db="EMBL/GenBank/DDBJ databases">
        <authorList>
            <person name="Peterson S.W."/>
        </authorList>
    </citation>
    <scope>NUCLEOTIDE SEQUENCE [LARGE SCALE GENOMIC DNA]</scope>
    <source>
        <strain evidence="2 3">DSM 45154</strain>
    </source>
</reference>
<evidence type="ECO:0000313" key="2">
    <source>
        <dbReference type="EMBL" id="SKA34508.1"/>
    </source>
</evidence>
<dbReference type="PANTHER" id="PTHR20935">
    <property type="entry name" value="PHOSPHOGLYCERATE MUTASE-RELATED"/>
    <property type="match status" value="1"/>
</dbReference>
<dbReference type="InterPro" id="IPR013078">
    <property type="entry name" value="His_Pase_superF_clade-1"/>
</dbReference>
<accession>A0A1T4T2X3</accession>